<dbReference type="Pfam" id="PF00067">
    <property type="entry name" value="p450"/>
    <property type="match status" value="1"/>
</dbReference>
<name>A0AAV4ANJ5_9GAST</name>
<keyword evidence="13" id="KW-1133">Transmembrane helix</keyword>
<evidence type="ECO:0000256" key="1">
    <source>
        <dbReference type="ARBA" id="ARBA00001971"/>
    </source>
</evidence>
<keyword evidence="11" id="KW-0503">Monooxygenase</keyword>
<feature type="transmembrane region" description="Helical" evidence="13">
    <location>
        <begin position="12"/>
        <end position="29"/>
    </location>
</feature>
<dbReference type="InterPro" id="IPR002401">
    <property type="entry name" value="Cyt_P450_E_grp-I"/>
</dbReference>
<evidence type="ECO:0000256" key="4">
    <source>
        <dbReference type="ARBA" id="ARBA00010617"/>
    </source>
</evidence>
<evidence type="ECO:0000256" key="13">
    <source>
        <dbReference type="SAM" id="Phobius"/>
    </source>
</evidence>
<organism evidence="14 15">
    <name type="scientific">Plakobranchus ocellatus</name>
    <dbReference type="NCBI Taxonomy" id="259542"/>
    <lineage>
        <taxon>Eukaryota</taxon>
        <taxon>Metazoa</taxon>
        <taxon>Spiralia</taxon>
        <taxon>Lophotrochozoa</taxon>
        <taxon>Mollusca</taxon>
        <taxon>Gastropoda</taxon>
        <taxon>Heterobranchia</taxon>
        <taxon>Euthyneura</taxon>
        <taxon>Panpulmonata</taxon>
        <taxon>Sacoglossa</taxon>
        <taxon>Placobranchoidea</taxon>
        <taxon>Plakobranchidae</taxon>
        <taxon>Plakobranchus</taxon>
    </lineage>
</organism>
<keyword evidence="9" id="KW-0560">Oxidoreductase</keyword>
<keyword evidence="8" id="KW-0492">Microsome</keyword>
<dbReference type="GO" id="GO:0004497">
    <property type="term" value="F:monooxygenase activity"/>
    <property type="evidence" value="ECO:0007669"/>
    <property type="project" value="UniProtKB-KW"/>
</dbReference>
<sequence>MLNILSENSTTLLVFVATALSIWYVITLLSKRNLPPGPLSLPVIGSMYLLWKPGVTLMALFAELTKKYGKVFTIQMGPTPIILINDLKFVQEAYVKKGDITSNRPYIYYFLKKMEKQAGLGLSLSSGQQWKEIRRLCTMAMRECGLGKKSLEEKIYEEVTELLRVIDQSKGKPVDLKPTLMQVTSNVVSSIIFGSRFDFEDPKFKLLLQRLREGTKVNVFFMPVNFFPFLRFFTNKEDKFIKTVQTTSAHIKDLLADHEQTFDPDNIRDLVDLVLKMRQISPESRHFSDINIRRAVVDLFGAGSETTAATFQFLLYVMANNPAIQERCQREIDQAFGPSQGKGNSGGLELLTTTEASLQSDLWRDSLPAEYFIAPL</sequence>
<keyword evidence="15" id="KW-1185">Reference proteome</keyword>
<evidence type="ECO:0000256" key="6">
    <source>
        <dbReference type="ARBA" id="ARBA00022723"/>
    </source>
</evidence>
<evidence type="ECO:0000313" key="14">
    <source>
        <dbReference type="EMBL" id="GFO09364.1"/>
    </source>
</evidence>
<dbReference type="PRINTS" id="PR00463">
    <property type="entry name" value="EP450I"/>
</dbReference>
<evidence type="ECO:0000256" key="7">
    <source>
        <dbReference type="ARBA" id="ARBA00022824"/>
    </source>
</evidence>
<comment type="caution">
    <text evidence="14">The sequence shown here is derived from an EMBL/GenBank/DDBJ whole genome shotgun (WGS) entry which is preliminary data.</text>
</comment>
<keyword evidence="6" id="KW-0479">Metal-binding</keyword>
<keyword evidence="5" id="KW-0349">Heme</keyword>
<reference evidence="14 15" key="1">
    <citation type="journal article" date="2021" name="Elife">
        <title>Chloroplast acquisition without the gene transfer in kleptoplastic sea slugs, Plakobranchus ocellatus.</title>
        <authorList>
            <person name="Maeda T."/>
            <person name="Takahashi S."/>
            <person name="Yoshida T."/>
            <person name="Shimamura S."/>
            <person name="Takaki Y."/>
            <person name="Nagai Y."/>
            <person name="Toyoda A."/>
            <person name="Suzuki Y."/>
            <person name="Arimoto A."/>
            <person name="Ishii H."/>
            <person name="Satoh N."/>
            <person name="Nishiyama T."/>
            <person name="Hasebe M."/>
            <person name="Maruyama T."/>
            <person name="Minagawa J."/>
            <person name="Obokata J."/>
            <person name="Shigenobu S."/>
        </authorList>
    </citation>
    <scope>NUCLEOTIDE SEQUENCE [LARGE SCALE GENOMIC DNA]</scope>
</reference>
<dbReference type="GO" id="GO:0005789">
    <property type="term" value="C:endoplasmic reticulum membrane"/>
    <property type="evidence" value="ECO:0007669"/>
    <property type="project" value="UniProtKB-SubCell"/>
</dbReference>
<dbReference type="GO" id="GO:0016705">
    <property type="term" value="F:oxidoreductase activity, acting on paired donors, with incorporation or reduction of molecular oxygen"/>
    <property type="evidence" value="ECO:0007669"/>
    <property type="project" value="InterPro"/>
</dbReference>
<gene>
    <name evidence="14" type="ORF">PoB_003586900</name>
</gene>
<evidence type="ECO:0000256" key="10">
    <source>
        <dbReference type="ARBA" id="ARBA00023004"/>
    </source>
</evidence>
<dbReference type="Gene3D" id="1.10.630.10">
    <property type="entry name" value="Cytochrome P450"/>
    <property type="match status" value="1"/>
</dbReference>
<dbReference type="GO" id="GO:0005506">
    <property type="term" value="F:iron ion binding"/>
    <property type="evidence" value="ECO:0007669"/>
    <property type="project" value="InterPro"/>
</dbReference>
<comment type="cofactor">
    <cofactor evidence="1">
        <name>heme</name>
        <dbReference type="ChEBI" id="CHEBI:30413"/>
    </cofactor>
</comment>
<dbReference type="GO" id="GO:0020037">
    <property type="term" value="F:heme binding"/>
    <property type="evidence" value="ECO:0007669"/>
    <property type="project" value="InterPro"/>
</dbReference>
<accession>A0AAV4ANJ5</accession>
<proteinExistence type="inferred from homology"/>
<feature type="transmembrane region" description="Helical" evidence="13">
    <location>
        <begin position="41"/>
        <end position="62"/>
    </location>
</feature>
<dbReference type="PANTHER" id="PTHR24300:SF417">
    <property type="entry name" value="CYTOCHROME P450 508B1-RELATED"/>
    <property type="match status" value="1"/>
</dbReference>
<dbReference type="InterPro" id="IPR001128">
    <property type="entry name" value="Cyt_P450"/>
</dbReference>
<dbReference type="InterPro" id="IPR036396">
    <property type="entry name" value="Cyt_P450_sf"/>
</dbReference>
<dbReference type="EMBL" id="BLXT01004061">
    <property type="protein sequence ID" value="GFO09364.1"/>
    <property type="molecule type" value="Genomic_DNA"/>
</dbReference>
<comment type="subcellular location">
    <subcellularLocation>
        <location evidence="3">Endoplasmic reticulum membrane</location>
        <topology evidence="3">Peripheral membrane protein</topology>
    </subcellularLocation>
    <subcellularLocation>
        <location evidence="2">Microsome membrane</location>
        <topology evidence="2">Peripheral membrane protein</topology>
    </subcellularLocation>
</comment>
<keyword evidence="10" id="KW-0408">Iron</keyword>
<dbReference type="PANTHER" id="PTHR24300">
    <property type="entry name" value="CYTOCHROME P450 508A4-RELATED"/>
    <property type="match status" value="1"/>
</dbReference>
<dbReference type="AlphaFoldDB" id="A0AAV4ANJ5"/>
<keyword evidence="12 13" id="KW-0472">Membrane</keyword>
<evidence type="ECO:0000313" key="15">
    <source>
        <dbReference type="Proteomes" id="UP000735302"/>
    </source>
</evidence>
<evidence type="ECO:0000256" key="11">
    <source>
        <dbReference type="ARBA" id="ARBA00023033"/>
    </source>
</evidence>
<evidence type="ECO:0000256" key="8">
    <source>
        <dbReference type="ARBA" id="ARBA00022848"/>
    </source>
</evidence>
<evidence type="ECO:0000256" key="12">
    <source>
        <dbReference type="ARBA" id="ARBA00023136"/>
    </source>
</evidence>
<keyword evidence="7" id="KW-0256">Endoplasmic reticulum</keyword>
<evidence type="ECO:0000256" key="9">
    <source>
        <dbReference type="ARBA" id="ARBA00023002"/>
    </source>
</evidence>
<dbReference type="FunFam" id="1.10.630.10:FF:000238">
    <property type="entry name" value="Cytochrome P450 2A6"/>
    <property type="match status" value="1"/>
</dbReference>
<dbReference type="Proteomes" id="UP000735302">
    <property type="component" value="Unassembled WGS sequence"/>
</dbReference>
<evidence type="ECO:0000256" key="3">
    <source>
        <dbReference type="ARBA" id="ARBA00004406"/>
    </source>
</evidence>
<protein>
    <submittedName>
        <fullName evidence="14">Cytochrome p450 2j6</fullName>
    </submittedName>
</protein>
<evidence type="ECO:0000256" key="5">
    <source>
        <dbReference type="ARBA" id="ARBA00022617"/>
    </source>
</evidence>
<evidence type="ECO:0000256" key="2">
    <source>
        <dbReference type="ARBA" id="ARBA00004174"/>
    </source>
</evidence>
<dbReference type="SUPFAM" id="SSF48264">
    <property type="entry name" value="Cytochrome P450"/>
    <property type="match status" value="1"/>
</dbReference>
<comment type="similarity">
    <text evidence="4">Belongs to the cytochrome P450 family.</text>
</comment>
<dbReference type="InterPro" id="IPR050182">
    <property type="entry name" value="Cytochrome_P450_fam2"/>
</dbReference>
<keyword evidence="13" id="KW-0812">Transmembrane</keyword>